<dbReference type="Pfam" id="PF10899">
    <property type="entry name" value="AbiGi"/>
    <property type="match status" value="1"/>
</dbReference>
<dbReference type="InterPro" id="IPR021223">
    <property type="entry name" value="AbiGi"/>
</dbReference>
<dbReference type="AlphaFoldDB" id="E1X5Y3"/>
<evidence type="ECO:0000313" key="2">
    <source>
        <dbReference type="Proteomes" id="UP000008963"/>
    </source>
</evidence>
<protein>
    <submittedName>
        <fullName evidence="1">Uncharacterized protein</fullName>
    </submittedName>
</protein>
<dbReference type="EMBL" id="FQ312005">
    <property type="protein sequence ID" value="CBW25700.1"/>
    <property type="molecule type" value="Genomic_DNA"/>
</dbReference>
<reference evidence="2" key="1">
    <citation type="journal article" date="2013" name="ISME J.">
        <title>A small predatory core genome in the divergent marine Bacteriovorax marinus SJ and the terrestrial Bdellovibrio bacteriovorus.</title>
        <authorList>
            <person name="Crossman L.C."/>
            <person name="Chen H."/>
            <person name="Cerdeno-Tarraga A.M."/>
            <person name="Brooks K."/>
            <person name="Quail M.A."/>
            <person name="Pineiro S.A."/>
            <person name="Hobley L."/>
            <person name="Sockett R.E."/>
            <person name="Bentley S.D."/>
            <person name="Parkhill J."/>
            <person name="Williams H.N."/>
            <person name="Stine O.C."/>
        </authorList>
    </citation>
    <scope>NUCLEOTIDE SEQUENCE [LARGE SCALE GENOMIC DNA]</scope>
    <source>
        <strain evidence="2">ATCC BAA-682 / DSM 15412 / SJ</strain>
    </source>
</reference>
<dbReference type="Proteomes" id="UP000008963">
    <property type="component" value="Chromosome"/>
</dbReference>
<accession>E1X5Y3</accession>
<gene>
    <name evidence="1" type="ordered locus">BMS_0802</name>
</gene>
<dbReference type="HOGENOM" id="CLU_990036_0_0_7"/>
<dbReference type="PATRIC" id="fig|862908.3.peg.766"/>
<proteinExistence type="predicted"/>
<keyword evidence="2" id="KW-1185">Reference proteome</keyword>
<organism evidence="1 2">
    <name type="scientific">Halobacteriovorax marinus (strain ATCC BAA-682 / DSM 15412 / SJ)</name>
    <name type="common">Bacteriovorax marinus</name>
    <dbReference type="NCBI Taxonomy" id="862908"/>
    <lineage>
        <taxon>Bacteria</taxon>
        <taxon>Pseudomonadati</taxon>
        <taxon>Bdellovibrionota</taxon>
        <taxon>Bacteriovoracia</taxon>
        <taxon>Bacteriovoracales</taxon>
        <taxon>Halobacteriovoraceae</taxon>
        <taxon>Halobacteriovorax</taxon>
    </lineage>
</organism>
<dbReference type="STRING" id="862908.BMS_0802"/>
<sequence length="282" mass="33276">MLVGSSEALTLMKMEIGKDDKSFAMSNYKSLSYISKIFWHFLGPKPVDYVDAKDRLSSYREILTRLESMINDSEEVVLERYIGNGKFYERQFDFAEDNFMANWGTLNSISTLDENKTYLIEEPKALCFCDIPINHLPEHMKKYGDIGIGVRKDVLQSKVNDFLPVHYRPIRNKSDFLNMKDHFSKKDPKERKFRLKRYSKIPTEFSEYDDGYTSKSNTETFSQIYEEREWRTFEKVKLKRSDISFVLLPDRNILKGKTEFRKIQELINSEIGVIYAEELYGE</sequence>
<name>E1X5Y3_HALMS</name>
<evidence type="ECO:0000313" key="1">
    <source>
        <dbReference type="EMBL" id="CBW25700.1"/>
    </source>
</evidence>
<dbReference type="KEGG" id="bmx:BMS_0802"/>